<dbReference type="Proteomes" id="UP000241462">
    <property type="component" value="Unassembled WGS sequence"/>
</dbReference>
<dbReference type="PIRSF" id="PIRSF000422">
    <property type="entry name" value="N-terminal-AcTrfase-A_aux_su"/>
    <property type="match status" value="1"/>
</dbReference>
<feature type="repeat" description="TPR" evidence="3">
    <location>
        <begin position="77"/>
        <end position="110"/>
    </location>
</feature>
<evidence type="ECO:0000313" key="6">
    <source>
        <dbReference type="Proteomes" id="UP000241462"/>
    </source>
</evidence>
<protein>
    <submittedName>
        <fullName evidence="5">NMDA receptor-regulated protein 1-domain-containing protein</fullName>
    </submittedName>
</protein>
<dbReference type="AlphaFoldDB" id="A0A2T3A0C6"/>
<reference evidence="5 6" key="1">
    <citation type="journal article" date="2018" name="Mycol. Prog.">
        <title>Coniella lustricola, a new species from submerged detritus.</title>
        <authorList>
            <person name="Raudabaugh D.B."/>
            <person name="Iturriaga T."/>
            <person name="Carver A."/>
            <person name="Mondo S."/>
            <person name="Pangilinan J."/>
            <person name="Lipzen A."/>
            <person name="He G."/>
            <person name="Amirebrahimi M."/>
            <person name="Grigoriev I.V."/>
            <person name="Miller A.N."/>
        </authorList>
    </citation>
    <scope>NUCLEOTIDE SEQUENCE [LARGE SCALE GENOMIC DNA]</scope>
    <source>
        <strain evidence="5 6">B22-T-1</strain>
    </source>
</reference>
<evidence type="ECO:0000256" key="1">
    <source>
        <dbReference type="ARBA" id="ARBA00022737"/>
    </source>
</evidence>
<dbReference type="Pfam" id="PF13181">
    <property type="entry name" value="TPR_8"/>
    <property type="match status" value="1"/>
</dbReference>
<feature type="compositionally biased region" description="Basic and acidic residues" evidence="4">
    <location>
        <begin position="601"/>
        <end position="639"/>
    </location>
</feature>
<keyword evidence="5" id="KW-0675">Receptor</keyword>
<keyword evidence="1" id="KW-0677">Repeat</keyword>
<dbReference type="InterPro" id="IPR011990">
    <property type="entry name" value="TPR-like_helical_dom_sf"/>
</dbReference>
<name>A0A2T3A0C6_9PEZI</name>
<evidence type="ECO:0000256" key="2">
    <source>
        <dbReference type="ARBA" id="ARBA00022803"/>
    </source>
</evidence>
<evidence type="ECO:0000313" key="5">
    <source>
        <dbReference type="EMBL" id="PSR80506.1"/>
    </source>
</evidence>
<feature type="repeat" description="TPR" evidence="3">
    <location>
        <begin position="368"/>
        <end position="401"/>
    </location>
</feature>
<dbReference type="Pfam" id="PF12569">
    <property type="entry name" value="NatA_aux_su"/>
    <property type="match status" value="1"/>
</dbReference>
<keyword evidence="2 3" id="KW-0802">TPR repeat</keyword>
<dbReference type="InParanoid" id="A0A2T3A0C6"/>
<sequence>MPQPLSSREGNLFRQVVRNYEDKQYKRGLKAAEQILKKNAKHGDTMAMKALILNAQGKTEEAFALGKEALTVDMKSHICWHVYGLLYRTNKNFEEAIKAYRFALRLEPESPQIQRDLAVLQIQMRDYQGYVQSRLAMLQARPALRQSWTGLAIAHHLAGNLADADQILKTFEETLKAQPSKTDLEHSEMLMYHNTIIAESGDYQKALDHLQTSCKHNLDRLAYLEARASYLAQLGKKEEAAQAYRALLDRNPDHTEYYDALVEVSDIPKGDLVKRKAIYDEYATKYPRCDAARRLPLDFLTGAEFKTAAKSYLTFVLDKGIPSTFANLKHLYSDDSKKTALREVVEEYLSANAKDETNADSSRGKGAAIYYLAQHYSYYRSRDLPKAMEYVDQAIKEDPNDVNFAMTKARIWKYYANPQKASEAMEHARGLDTKDRYINTKAAKYQLRNNELDNALKTMGMFTKADTPGGPLADLLDMQSVWFLTEDGEANERLGNLGVALKRFHAVFNIFDIWQEDQFDFHGFSLRKGMLRSYIDMVRWEDHLRDHPFYTRVAIGATNAYLQIHEQQSAKATNGVNGANGGDTNGEDALEKKKAAKKAKKDAQRLEREAADKAAKQDPNKKSAKQDPEALKKKDDDPLGAKLAATTEPLAEAMKFVLPMLQCSPQSIQAQTTAFEVLILRKKYILALRCLKAALSLDAEDPKAHEQAIRLRHALNTDLASLAPKVAEVINAEFTEISSSADLAKLNQEYREKHKASPQHVLSSIRVRKALGEDRASLAKDVVALLQIQDIKVEDAQLAQQVLKSWQSGELEAFNKAAGQKWPESSVFA</sequence>
<dbReference type="OrthoDB" id="10263032at2759"/>
<dbReference type="InterPro" id="IPR019734">
    <property type="entry name" value="TPR_rpt"/>
</dbReference>
<proteinExistence type="predicted"/>
<evidence type="ECO:0000256" key="3">
    <source>
        <dbReference type="PROSITE-ProRule" id="PRU00339"/>
    </source>
</evidence>
<dbReference type="PROSITE" id="PS50005">
    <property type="entry name" value="TPR"/>
    <property type="match status" value="2"/>
</dbReference>
<evidence type="ECO:0000256" key="4">
    <source>
        <dbReference type="SAM" id="MobiDB-lite"/>
    </source>
</evidence>
<dbReference type="Gene3D" id="1.25.40.1040">
    <property type="match status" value="1"/>
</dbReference>
<organism evidence="5 6">
    <name type="scientific">Coniella lustricola</name>
    <dbReference type="NCBI Taxonomy" id="2025994"/>
    <lineage>
        <taxon>Eukaryota</taxon>
        <taxon>Fungi</taxon>
        <taxon>Dikarya</taxon>
        <taxon>Ascomycota</taxon>
        <taxon>Pezizomycotina</taxon>
        <taxon>Sordariomycetes</taxon>
        <taxon>Sordariomycetidae</taxon>
        <taxon>Diaporthales</taxon>
        <taxon>Schizoparmaceae</taxon>
        <taxon>Coniella</taxon>
    </lineage>
</organism>
<dbReference type="FunFam" id="1.25.40.1040:FF:000003">
    <property type="entry name" value="N-terminal acetyltransferase A, auxiliary subunit"/>
    <property type="match status" value="1"/>
</dbReference>
<dbReference type="FunCoup" id="A0A2T3A0C6">
    <property type="interactions" value="1038"/>
</dbReference>
<accession>A0A2T3A0C6</accession>
<keyword evidence="6" id="KW-1185">Reference proteome</keyword>
<dbReference type="STRING" id="2025994.A0A2T3A0C6"/>
<gene>
    <name evidence="5" type="ORF">BD289DRAFT_373902</name>
</gene>
<dbReference type="PANTHER" id="PTHR22767">
    <property type="entry name" value="N-TERMINAL ACETYLTRANSFERASE-RELATED"/>
    <property type="match status" value="1"/>
</dbReference>
<dbReference type="EMBL" id="KZ678528">
    <property type="protein sequence ID" value="PSR80506.1"/>
    <property type="molecule type" value="Genomic_DNA"/>
</dbReference>
<dbReference type="PANTHER" id="PTHR22767:SF2">
    <property type="entry name" value="N(ALPHA)-ACETYLTRANSFERASE 15_16, ISOFORM A"/>
    <property type="match status" value="1"/>
</dbReference>
<feature type="region of interest" description="Disordered" evidence="4">
    <location>
        <begin position="572"/>
        <end position="640"/>
    </location>
</feature>
<dbReference type="SMART" id="SM00028">
    <property type="entry name" value="TPR"/>
    <property type="match status" value="6"/>
</dbReference>
<dbReference type="InterPro" id="IPR021183">
    <property type="entry name" value="NatA_aux_su"/>
</dbReference>
<dbReference type="GO" id="GO:0031415">
    <property type="term" value="C:NatA complex"/>
    <property type="evidence" value="ECO:0007669"/>
    <property type="project" value="TreeGrafter"/>
</dbReference>
<dbReference type="Gene3D" id="1.25.40.1010">
    <property type="match status" value="1"/>
</dbReference>
<dbReference type="SUPFAM" id="SSF48452">
    <property type="entry name" value="TPR-like"/>
    <property type="match status" value="2"/>
</dbReference>